<gene>
    <name evidence="1" type="ORF">AOXY_G27110</name>
</gene>
<dbReference type="Proteomes" id="UP001230051">
    <property type="component" value="Unassembled WGS sequence"/>
</dbReference>
<dbReference type="EMBL" id="JAGXEW010000031">
    <property type="protein sequence ID" value="KAK1155339.1"/>
    <property type="molecule type" value="Genomic_DNA"/>
</dbReference>
<accession>A0AAD8CPN0</accession>
<evidence type="ECO:0000313" key="1">
    <source>
        <dbReference type="EMBL" id="KAK1155339.1"/>
    </source>
</evidence>
<proteinExistence type="predicted"/>
<protein>
    <submittedName>
        <fullName evidence="1">Uncharacterized protein</fullName>
    </submittedName>
</protein>
<keyword evidence="2" id="KW-1185">Reference proteome</keyword>
<comment type="caution">
    <text evidence="1">The sequence shown here is derived from an EMBL/GenBank/DDBJ whole genome shotgun (WGS) entry which is preliminary data.</text>
</comment>
<name>A0AAD8CPN0_ACIOX</name>
<sequence length="80" mass="8902">MTRFPAEVAELLMQDRRVCVHFIGTLLAMLHRAEETSVLEEVIQGTEIETVPLLKSRCVGEESPSLCFIQCGVVVRALDS</sequence>
<reference evidence="1" key="1">
    <citation type="submission" date="2022-02" db="EMBL/GenBank/DDBJ databases">
        <title>Atlantic sturgeon de novo genome assembly.</title>
        <authorList>
            <person name="Stock M."/>
            <person name="Klopp C."/>
            <person name="Guiguen Y."/>
            <person name="Cabau C."/>
            <person name="Parinello H."/>
            <person name="Santidrian Yebra-Pimentel E."/>
            <person name="Kuhl H."/>
            <person name="Dirks R.P."/>
            <person name="Guessner J."/>
            <person name="Wuertz S."/>
            <person name="Du K."/>
            <person name="Schartl M."/>
        </authorList>
    </citation>
    <scope>NUCLEOTIDE SEQUENCE</scope>
    <source>
        <strain evidence="1">STURGEONOMICS-FGT-2020</strain>
        <tissue evidence="1">Whole blood</tissue>
    </source>
</reference>
<evidence type="ECO:0000313" key="2">
    <source>
        <dbReference type="Proteomes" id="UP001230051"/>
    </source>
</evidence>
<organism evidence="1 2">
    <name type="scientific">Acipenser oxyrinchus oxyrinchus</name>
    <dbReference type="NCBI Taxonomy" id="40147"/>
    <lineage>
        <taxon>Eukaryota</taxon>
        <taxon>Metazoa</taxon>
        <taxon>Chordata</taxon>
        <taxon>Craniata</taxon>
        <taxon>Vertebrata</taxon>
        <taxon>Euteleostomi</taxon>
        <taxon>Actinopterygii</taxon>
        <taxon>Chondrostei</taxon>
        <taxon>Acipenseriformes</taxon>
        <taxon>Acipenseridae</taxon>
        <taxon>Acipenser</taxon>
    </lineage>
</organism>
<dbReference type="AlphaFoldDB" id="A0AAD8CPN0"/>